<gene>
    <name evidence="9" type="ORF">SAMN05428963_105276</name>
</gene>
<dbReference type="InterPro" id="IPR003660">
    <property type="entry name" value="HAMP_dom"/>
</dbReference>
<keyword evidence="10" id="KW-1185">Reference proteome</keyword>
<dbReference type="PRINTS" id="PR00260">
    <property type="entry name" value="CHEMTRNSDUCR"/>
</dbReference>
<sequence length="570" mass="60813">MRATLKLKLVTAFFLIIAMSALGMLMAVQNLSSLNDAFKVVVEKNVLRIENAGNMDTHIARLARTLYESVLQSDQDTISKLQDSANEELRTIKASAKEVFDVSDSGKALVNRFTDQLAIYERYVGEIMTLSRANRDMEAMALMTGEAAAVRKEAAAVLAEIVDTNQKQLDEAKTNTDNVYSFARNVVFALLIASLVVSFGAAFWIITSLSRGLKQAQALADAVANGDLRATAEVRTNDEVGDLLNTQNRMVKKLRSVVGDVTSAAHHVSSGSEEMSATAEQLSQGATEQASATEEASAAMEEMAANIKQNADNAVQTEQIAKRSAVDATSSGDVVGRAVTAMQTIAEKINVVQEIARQTDLLALNAAVEAARAGEHGRGFAVVASEVRKLAERSQAAATEISGLSGDTLKAAQMAGDMLAKLVPDIQNTSRLVEEISAANREQATGSQQVNTAIQQLDKVTQQNTAAAEQMSSTAQELAGQAEQLKDAVSFFQTDADGGRPAASEPRRAAKRPAKRVASSQRGRQASDSVGDLKRMSAKMHSQGGAGGFEFDMGNGDDEFDHEFSRNDAA</sequence>
<evidence type="ECO:0000259" key="7">
    <source>
        <dbReference type="PROSITE" id="PS50111"/>
    </source>
</evidence>
<feature type="region of interest" description="Disordered" evidence="5">
    <location>
        <begin position="265"/>
        <end position="300"/>
    </location>
</feature>
<keyword evidence="6" id="KW-0812">Transmembrane</keyword>
<proteinExistence type="inferred from homology"/>
<dbReference type="Proteomes" id="UP000190135">
    <property type="component" value="Unassembled WGS sequence"/>
</dbReference>
<feature type="compositionally biased region" description="Low complexity" evidence="5">
    <location>
        <begin position="286"/>
        <end position="300"/>
    </location>
</feature>
<dbReference type="InterPro" id="IPR024478">
    <property type="entry name" value="HlyB_4HB_MCP"/>
</dbReference>
<dbReference type="GO" id="GO:0004888">
    <property type="term" value="F:transmembrane signaling receptor activity"/>
    <property type="evidence" value="ECO:0007669"/>
    <property type="project" value="InterPro"/>
</dbReference>
<dbReference type="PANTHER" id="PTHR43531:SF11">
    <property type="entry name" value="METHYL-ACCEPTING CHEMOTAXIS PROTEIN 3"/>
    <property type="match status" value="1"/>
</dbReference>
<feature type="domain" description="Methyl-accepting transducer" evidence="7">
    <location>
        <begin position="264"/>
        <end position="479"/>
    </location>
</feature>
<comment type="subcellular location">
    <subcellularLocation>
        <location evidence="1">Membrane</location>
    </subcellularLocation>
</comment>
<keyword evidence="2" id="KW-0145">Chemotaxis</keyword>
<accession>A0A1T4QV65</accession>
<dbReference type="FunFam" id="1.10.287.950:FF:000001">
    <property type="entry name" value="Methyl-accepting chemotaxis sensory transducer"/>
    <property type="match status" value="1"/>
</dbReference>
<evidence type="ECO:0000313" key="9">
    <source>
        <dbReference type="EMBL" id="SKA07516.1"/>
    </source>
</evidence>
<dbReference type="EMBL" id="FUXL01000005">
    <property type="protein sequence ID" value="SKA07516.1"/>
    <property type="molecule type" value="Genomic_DNA"/>
</dbReference>
<dbReference type="InterPro" id="IPR004089">
    <property type="entry name" value="MCPsignal_dom"/>
</dbReference>
<dbReference type="Gene3D" id="1.10.287.950">
    <property type="entry name" value="Methyl-accepting chemotaxis protein"/>
    <property type="match status" value="1"/>
</dbReference>
<dbReference type="InterPro" id="IPR004090">
    <property type="entry name" value="Chemotax_Me-accpt_rcpt"/>
</dbReference>
<feature type="region of interest" description="Disordered" evidence="5">
    <location>
        <begin position="494"/>
        <end position="570"/>
    </location>
</feature>
<dbReference type="AlphaFoldDB" id="A0A1T4QV65"/>
<dbReference type="PROSITE" id="PS50111">
    <property type="entry name" value="CHEMOTAXIS_TRANSDUC_2"/>
    <property type="match status" value="1"/>
</dbReference>
<evidence type="ECO:0000256" key="1">
    <source>
        <dbReference type="ARBA" id="ARBA00004370"/>
    </source>
</evidence>
<feature type="domain" description="HAMP" evidence="8">
    <location>
        <begin position="207"/>
        <end position="259"/>
    </location>
</feature>
<evidence type="ECO:0000313" key="10">
    <source>
        <dbReference type="Proteomes" id="UP000190135"/>
    </source>
</evidence>
<keyword evidence="6" id="KW-0472">Membrane</keyword>
<dbReference type="PANTHER" id="PTHR43531">
    <property type="entry name" value="PROTEIN ICFG"/>
    <property type="match status" value="1"/>
</dbReference>
<evidence type="ECO:0000256" key="3">
    <source>
        <dbReference type="ARBA" id="ARBA00029447"/>
    </source>
</evidence>
<evidence type="ECO:0000256" key="4">
    <source>
        <dbReference type="PROSITE-ProRule" id="PRU00284"/>
    </source>
</evidence>
<name>A0A1T4QV65_9HYPH</name>
<dbReference type="Pfam" id="PF12729">
    <property type="entry name" value="4HB_MCP_1"/>
    <property type="match status" value="1"/>
</dbReference>
<dbReference type="Pfam" id="PF00015">
    <property type="entry name" value="MCPsignal"/>
    <property type="match status" value="1"/>
</dbReference>
<feature type="transmembrane region" description="Helical" evidence="6">
    <location>
        <begin position="186"/>
        <end position="206"/>
    </location>
</feature>
<dbReference type="RefSeq" id="WP_078708159.1">
    <property type="nucleotide sequence ID" value="NZ_FUXL01000005.1"/>
</dbReference>
<evidence type="ECO:0000256" key="5">
    <source>
        <dbReference type="SAM" id="MobiDB-lite"/>
    </source>
</evidence>
<feature type="compositionally biased region" description="Polar residues" evidence="5">
    <location>
        <begin position="269"/>
        <end position="285"/>
    </location>
</feature>
<dbReference type="CDD" id="cd06225">
    <property type="entry name" value="HAMP"/>
    <property type="match status" value="1"/>
</dbReference>
<dbReference type="Pfam" id="PF00672">
    <property type="entry name" value="HAMP"/>
    <property type="match status" value="1"/>
</dbReference>
<dbReference type="GO" id="GO:0007165">
    <property type="term" value="P:signal transduction"/>
    <property type="evidence" value="ECO:0007669"/>
    <property type="project" value="UniProtKB-KW"/>
</dbReference>
<organism evidence="9 10">
    <name type="scientific">Consotaella salsifontis</name>
    <dbReference type="NCBI Taxonomy" id="1365950"/>
    <lineage>
        <taxon>Bacteria</taxon>
        <taxon>Pseudomonadati</taxon>
        <taxon>Pseudomonadota</taxon>
        <taxon>Alphaproteobacteria</taxon>
        <taxon>Hyphomicrobiales</taxon>
        <taxon>Aurantimonadaceae</taxon>
        <taxon>Consotaella</taxon>
    </lineage>
</organism>
<comment type="similarity">
    <text evidence="3">Belongs to the methyl-accepting chemotaxis (MCP) protein family.</text>
</comment>
<dbReference type="InterPro" id="IPR051310">
    <property type="entry name" value="MCP_chemotaxis"/>
</dbReference>
<dbReference type="GO" id="GO:0005886">
    <property type="term" value="C:plasma membrane"/>
    <property type="evidence" value="ECO:0007669"/>
    <property type="project" value="TreeGrafter"/>
</dbReference>
<dbReference type="SMART" id="SM00304">
    <property type="entry name" value="HAMP"/>
    <property type="match status" value="1"/>
</dbReference>
<reference evidence="9 10" key="1">
    <citation type="submission" date="2017-02" db="EMBL/GenBank/DDBJ databases">
        <authorList>
            <person name="Peterson S.W."/>
        </authorList>
    </citation>
    <scope>NUCLEOTIDE SEQUENCE [LARGE SCALE GENOMIC DNA]</scope>
    <source>
        <strain evidence="9 10">USBA 369</strain>
    </source>
</reference>
<evidence type="ECO:0000256" key="6">
    <source>
        <dbReference type="SAM" id="Phobius"/>
    </source>
</evidence>
<evidence type="ECO:0000259" key="8">
    <source>
        <dbReference type="PROSITE" id="PS50885"/>
    </source>
</evidence>
<dbReference type="GO" id="GO:0006935">
    <property type="term" value="P:chemotaxis"/>
    <property type="evidence" value="ECO:0007669"/>
    <property type="project" value="UniProtKB-KW"/>
</dbReference>
<dbReference type="SMART" id="SM00283">
    <property type="entry name" value="MA"/>
    <property type="match status" value="1"/>
</dbReference>
<protein>
    <submittedName>
        <fullName evidence="9">Methyl-accepting chemotaxis protein</fullName>
    </submittedName>
</protein>
<evidence type="ECO:0000256" key="2">
    <source>
        <dbReference type="ARBA" id="ARBA00022500"/>
    </source>
</evidence>
<dbReference type="OrthoDB" id="7905274at2"/>
<dbReference type="SUPFAM" id="SSF58104">
    <property type="entry name" value="Methyl-accepting chemotaxis protein (MCP) signaling domain"/>
    <property type="match status" value="1"/>
</dbReference>
<keyword evidence="6" id="KW-1133">Transmembrane helix</keyword>
<dbReference type="STRING" id="1365950.SAMN05428963_105276"/>
<dbReference type="PROSITE" id="PS50885">
    <property type="entry name" value="HAMP"/>
    <property type="match status" value="1"/>
</dbReference>
<keyword evidence="4" id="KW-0807">Transducer</keyword>